<evidence type="ECO:0000256" key="1">
    <source>
        <dbReference type="ARBA" id="ARBA00023125"/>
    </source>
</evidence>
<evidence type="ECO:0000259" key="2">
    <source>
        <dbReference type="PROSITE" id="PS51253"/>
    </source>
</evidence>
<organism evidence="3 4">
    <name type="scientific">Racocetra fulgida</name>
    <dbReference type="NCBI Taxonomy" id="60492"/>
    <lineage>
        <taxon>Eukaryota</taxon>
        <taxon>Fungi</taxon>
        <taxon>Fungi incertae sedis</taxon>
        <taxon>Mucoromycota</taxon>
        <taxon>Glomeromycotina</taxon>
        <taxon>Glomeromycetes</taxon>
        <taxon>Diversisporales</taxon>
        <taxon>Gigasporaceae</taxon>
        <taxon>Racocetra</taxon>
    </lineage>
</organism>
<feature type="non-terminal residue" evidence="3">
    <location>
        <position position="81"/>
    </location>
</feature>
<proteinExistence type="predicted"/>
<keyword evidence="4" id="KW-1185">Reference proteome</keyword>
<keyword evidence="1" id="KW-0238">DNA-binding</keyword>
<gene>
    <name evidence="3" type="ORF">RFULGI_LOCUS14705</name>
</gene>
<dbReference type="AlphaFoldDB" id="A0A9N9J5K3"/>
<dbReference type="InterPro" id="IPR006600">
    <property type="entry name" value="HTH_CenpB_DNA-bd_dom"/>
</dbReference>
<dbReference type="EMBL" id="CAJVPZ010043709">
    <property type="protein sequence ID" value="CAG8766208.1"/>
    <property type="molecule type" value="Genomic_DNA"/>
</dbReference>
<dbReference type="GO" id="GO:0003677">
    <property type="term" value="F:DNA binding"/>
    <property type="evidence" value="ECO:0007669"/>
    <property type="project" value="UniProtKB-KW"/>
</dbReference>
<dbReference type="Gene3D" id="1.10.10.60">
    <property type="entry name" value="Homeodomain-like"/>
    <property type="match status" value="1"/>
</dbReference>
<reference evidence="3" key="1">
    <citation type="submission" date="2021-06" db="EMBL/GenBank/DDBJ databases">
        <authorList>
            <person name="Kallberg Y."/>
            <person name="Tangrot J."/>
            <person name="Rosling A."/>
        </authorList>
    </citation>
    <scope>NUCLEOTIDE SEQUENCE</scope>
    <source>
        <strain evidence="3">IN212</strain>
    </source>
</reference>
<dbReference type="PROSITE" id="PS51253">
    <property type="entry name" value="HTH_CENPB"/>
    <property type="match status" value="1"/>
</dbReference>
<dbReference type="Proteomes" id="UP000789396">
    <property type="component" value="Unassembled WGS sequence"/>
</dbReference>
<sequence>ISKAEAYHQTITEAIIQRKAFQFIKSLQISNFGGSEMWLVNFKKRFHIKEYTRQEEAASIPLNEHLQYCDELKDIIKNYDP</sequence>
<comment type="caution">
    <text evidence="3">The sequence shown here is derived from an EMBL/GenBank/DDBJ whole genome shotgun (WGS) entry which is preliminary data.</text>
</comment>
<name>A0A9N9J5K3_9GLOM</name>
<dbReference type="OrthoDB" id="2434532at2759"/>
<feature type="non-terminal residue" evidence="3">
    <location>
        <position position="1"/>
    </location>
</feature>
<evidence type="ECO:0000313" key="3">
    <source>
        <dbReference type="EMBL" id="CAG8766208.1"/>
    </source>
</evidence>
<protein>
    <submittedName>
        <fullName evidence="3">1314_t:CDS:1</fullName>
    </submittedName>
</protein>
<dbReference type="InterPro" id="IPR009057">
    <property type="entry name" value="Homeodomain-like_sf"/>
</dbReference>
<dbReference type="SUPFAM" id="SSF46689">
    <property type="entry name" value="Homeodomain-like"/>
    <property type="match status" value="1"/>
</dbReference>
<evidence type="ECO:0000313" key="4">
    <source>
        <dbReference type="Proteomes" id="UP000789396"/>
    </source>
</evidence>
<feature type="domain" description="HTH CENPB-type" evidence="2">
    <location>
        <begin position="1"/>
        <end position="52"/>
    </location>
</feature>
<accession>A0A9N9J5K3</accession>
<dbReference type="Pfam" id="PF03221">
    <property type="entry name" value="HTH_Tnp_Tc5"/>
    <property type="match status" value="1"/>
</dbReference>